<dbReference type="KEGG" id="nja:NSJP_2686"/>
<dbReference type="STRING" id="1325564.NSJP_2686"/>
<gene>
    <name evidence="2" type="ORF">NSJP_2686</name>
</gene>
<dbReference type="AlphaFoldDB" id="A0A1W1I7S1"/>
<evidence type="ECO:0000313" key="2">
    <source>
        <dbReference type="EMBL" id="SLM48853.1"/>
    </source>
</evidence>
<evidence type="ECO:0000313" key="3">
    <source>
        <dbReference type="Proteomes" id="UP000192042"/>
    </source>
</evidence>
<dbReference type="OrthoDB" id="9815657at2"/>
<accession>A0A1W1I7S1</accession>
<sequence>MWAIIVALLVMLVGCSSGGGGGTSDATPISSAPASPAGLIWGRTAGSQESLFRSQSDGSGQVTLVDEQGIRATFAKLAGSLVIYQTQAVPFSGGDQRDIWKVSTSGVGRQALANATDDEIVRDVVGSRVIYDQIISLPSGVRLNDLTSVVTDGSGRAVIAAAVRTPGSESIANYEGSVAGKVVYSRNSGLYSLLPDGSDLRPLVNAPGSPSGQYTFTGMQGSVGSSVIFSARPSSPPLPDLYDVPVNSGAIVPLASDPDNDFLGGVNGNRVVYHRCSGPCDLYSVASDGSGTVPLSTDPGNEFLEEMVGGRIVYTRSVNGQTDIYSVNADGTNPVPLATSPANEGVEGKVGSRVIFRRTDSNGNDNLYSIQADGTGGEIPLATFSEDDSFGGVVGSRVIFERIMGSNVMSSPRALYSVLSDGTGLEQLTPGTSLDEFAGAAGGFACFERTQSGQRDLLCVPADGSSPAVPIAATSADEYFITGL</sequence>
<reference evidence="2 3" key="1">
    <citation type="submission" date="2017-03" db="EMBL/GenBank/DDBJ databases">
        <authorList>
            <person name="Afonso C.L."/>
            <person name="Miller P.J."/>
            <person name="Scott M.A."/>
            <person name="Spackman E."/>
            <person name="Goraichik I."/>
            <person name="Dimitrov K.M."/>
            <person name="Suarez D.L."/>
            <person name="Swayne D.E."/>
        </authorList>
    </citation>
    <scope>NUCLEOTIDE SEQUENCE [LARGE SCALE GENOMIC DNA]</scope>
    <source>
        <strain evidence="2">Genome sequencing of Nitrospira japonica strain NJ11</strain>
    </source>
</reference>
<dbReference type="RefSeq" id="WP_080887180.1">
    <property type="nucleotide sequence ID" value="NZ_LT828648.1"/>
</dbReference>
<name>A0A1W1I7S1_9BACT</name>
<feature type="signal peptide" evidence="1">
    <location>
        <begin position="1"/>
        <end position="18"/>
    </location>
</feature>
<evidence type="ECO:0008006" key="4">
    <source>
        <dbReference type="Google" id="ProtNLM"/>
    </source>
</evidence>
<dbReference type="InterPro" id="IPR011042">
    <property type="entry name" value="6-blade_b-propeller_TolB-like"/>
</dbReference>
<dbReference type="Gene3D" id="2.120.10.30">
    <property type="entry name" value="TolB, C-terminal domain"/>
    <property type="match status" value="1"/>
</dbReference>
<evidence type="ECO:0000256" key="1">
    <source>
        <dbReference type="SAM" id="SignalP"/>
    </source>
</evidence>
<keyword evidence="1" id="KW-0732">Signal</keyword>
<organism evidence="2 3">
    <name type="scientific">Nitrospira japonica</name>
    <dbReference type="NCBI Taxonomy" id="1325564"/>
    <lineage>
        <taxon>Bacteria</taxon>
        <taxon>Pseudomonadati</taxon>
        <taxon>Nitrospirota</taxon>
        <taxon>Nitrospiria</taxon>
        <taxon>Nitrospirales</taxon>
        <taxon>Nitrospiraceae</taxon>
        <taxon>Nitrospira</taxon>
    </lineage>
</organism>
<feature type="chain" id="PRO_5012800037" description="Lipoprotein" evidence="1">
    <location>
        <begin position="19"/>
        <end position="484"/>
    </location>
</feature>
<keyword evidence="3" id="KW-1185">Reference proteome</keyword>
<protein>
    <recommendedName>
        <fullName evidence="4">Lipoprotein</fullName>
    </recommendedName>
</protein>
<dbReference type="Proteomes" id="UP000192042">
    <property type="component" value="Chromosome I"/>
</dbReference>
<dbReference type="EMBL" id="LT828648">
    <property type="protein sequence ID" value="SLM48853.1"/>
    <property type="molecule type" value="Genomic_DNA"/>
</dbReference>
<proteinExistence type="predicted"/>
<dbReference type="SUPFAM" id="SSF69304">
    <property type="entry name" value="Tricorn protease N-terminal domain"/>
    <property type="match status" value="1"/>
</dbReference>